<dbReference type="EMBL" id="CAJVPT010029135">
    <property type="protein sequence ID" value="CAG8689250.1"/>
    <property type="molecule type" value="Genomic_DNA"/>
</dbReference>
<comment type="caution">
    <text evidence="1">The sequence shown here is derived from an EMBL/GenBank/DDBJ whole genome shotgun (WGS) entry which is preliminary data.</text>
</comment>
<dbReference type="Proteomes" id="UP000789525">
    <property type="component" value="Unassembled WGS sequence"/>
</dbReference>
<proteinExistence type="predicted"/>
<feature type="non-terminal residue" evidence="1">
    <location>
        <position position="1"/>
    </location>
</feature>
<reference evidence="1" key="1">
    <citation type="submission" date="2021-06" db="EMBL/GenBank/DDBJ databases">
        <authorList>
            <person name="Kallberg Y."/>
            <person name="Tangrot J."/>
            <person name="Rosling A."/>
        </authorList>
    </citation>
    <scope>NUCLEOTIDE SEQUENCE</scope>
    <source>
        <strain evidence="1">CL356</strain>
    </source>
</reference>
<accession>A0ACA9P4Q8</accession>
<gene>
    <name evidence="1" type="ORF">ACOLOM_LOCUS9742</name>
</gene>
<evidence type="ECO:0000313" key="2">
    <source>
        <dbReference type="Proteomes" id="UP000789525"/>
    </source>
</evidence>
<evidence type="ECO:0000313" key="1">
    <source>
        <dbReference type="EMBL" id="CAG8689250.1"/>
    </source>
</evidence>
<name>A0ACA9P4Q8_9GLOM</name>
<keyword evidence="2" id="KW-1185">Reference proteome</keyword>
<organism evidence="1 2">
    <name type="scientific">Acaulospora colombiana</name>
    <dbReference type="NCBI Taxonomy" id="27376"/>
    <lineage>
        <taxon>Eukaryota</taxon>
        <taxon>Fungi</taxon>
        <taxon>Fungi incertae sedis</taxon>
        <taxon>Mucoromycota</taxon>
        <taxon>Glomeromycotina</taxon>
        <taxon>Glomeromycetes</taxon>
        <taxon>Diversisporales</taxon>
        <taxon>Acaulosporaceae</taxon>
        <taxon>Acaulospora</taxon>
    </lineage>
</organism>
<protein>
    <submittedName>
        <fullName evidence="1">16369_t:CDS:1</fullName>
    </submittedName>
</protein>
<sequence length="463" mass="53805">LQSKYGDMFEVYLGPQRHIWLGRADLVEKIYTASTKSNYFIHQPDSHGGLAELDMADKGLVLNCNLNTWKFNRKFLITSLFSKSFLREALVETTTRFAEIESYWAKLGHDKELDFPQWMTRFFTDSTTAMTTGRKATASFAYYQKFTKKHNSKSEPAETEVFLDHLLTWEYSMKFFILLPPFLRNYVPGLRHYNEKYKKNKAWLDEYLFGLIRHRRSEIESMPENEELHPNVLSLLITANTPKGLSVEVEGAFRPMIEKEISSNMLEVFAGGIETTANSVSFIVYYLSTHPQYRKRFLQEIHDILGDDINTPITAENIEKFTFLDAIIKESARLKPAISLFFRTAAEDDEIGGMYWRAGTMFFTNFHGLHMNKAHWKNPTEFNPERFLEGADPIPKNAFMQFGAGMRMCPGRQWAVLQIKALLISLYRKYEVELADKNAPLKHVYTIVNHVYDLNIKISPKIR</sequence>